<dbReference type="InterPro" id="IPR000276">
    <property type="entry name" value="GPCR_Rhodpsn"/>
</dbReference>
<dbReference type="Gene3D" id="1.20.1070.10">
    <property type="entry name" value="Rhodopsin 7-helix transmembrane proteins"/>
    <property type="match status" value="1"/>
</dbReference>
<dbReference type="GO" id="GO:0001591">
    <property type="term" value="F:dopamine neurotransmitter receptor activity, coupled via Gi/Go"/>
    <property type="evidence" value="ECO:0007669"/>
    <property type="project" value="TreeGrafter"/>
</dbReference>
<accession>A0A3P6IC49</accession>
<organism evidence="13 14">
    <name type="scientific">Enterobius vermicularis</name>
    <name type="common">Human pinworm</name>
    <dbReference type="NCBI Taxonomy" id="51028"/>
    <lineage>
        <taxon>Eukaryota</taxon>
        <taxon>Metazoa</taxon>
        <taxon>Ecdysozoa</taxon>
        <taxon>Nematoda</taxon>
        <taxon>Chromadorea</taxon>
        <taxon>Rhabditida</taxon>
        <taxon>Spirurina</taxon>
        <taxon>Oxyuridomorpha</taxon>
        <taxon>Oxyuroidea</taxon>
        <taxon>Oxyuridae</taxon>
        <taxon>Enterobius</taxon>
    </lineage>
</organism>
<evidence type="ECO:0000256" key="6">
    <source>
        <dbReference type="ARBA" id="ARBA00023136"/>
    </source>
</evidence>
<dbReference type="PROSITE" id="PS50262">
    <property type="entry name" value="G_PROTEIN_RECEP_F1_2"/>
    <property type="match status" value="1"/>
</dbReference>
<dbReference type="AlphaFoldDB" id="A0A3P6IC49"/>
<feature type="compositionally biased region" description="Polar residues" evidence="10">
    <location>
        <begin position="50"/>
        <end position="63"/>
    </location>
</feature>
<gene>
    <name evidence="13" type="ORF">EVEC_LOCUS12433</name>
</gene>
<dbReference type="GO" id="GO:0004930">
    <property type="term" value="F:G protein-coupled receptor activity"/>
    <property type="evidence" value="ECO:0007669"/>
    <property type="project" value="UniProtKB-KW"/>
</dbReference>
<feature type="domain" description="G-protein coupled receptors family 1 profile" evidence="12">
    <location>
        <begin position="120"/>
        <end position="215"/>
    </location>
</feature>
<evidence type="ECO:0000256" key="8">
    <source>
        <dbReference type="ARBA" id="ARBA00023170"/>
    </source>
</evidence>
<keyword evidence="5" id="KW-0297">G-protein coupled receptor</keyword>
<dbReference type="SUPFAM" id="SSF81321">
    <property type="entry name" value="Family A G protein-coupled receptor-like"/>
    <property type="match status" value="1"/>
</dbReference>
<feature type="region of interest" description="Disordered" evidence="10">
    <location>
        <begin position="42"/>
        <end position="83"/>
    </location>
</feature>
<feature type="transmembrane region" description="Helical" evidence="11">
    <location>
        <begin position="157"/>
        <end position="176"/>
    </location>
</feature>
<proteinExistence type="predicted"/>
<reference evidence="13 14" key="1">
    <citation type="submission" date="2018-10" db="EMBL/GenBank/DDBJ databases">
        <authorList>
            <consortium name="Pathogen Informatics"/>
        </authorList>
    </citation>
    <scope>NUCLEOTIDE SEQUENCE [LARGE SCALE GENOMIC DNA]</scope>
</reference>
<evidence type="ECO:0000256" key="10">
    <source>
        <dbReference type="SAM" id="MobiDB-lite"/>
    </source>
</evidence>
<dbReference type="Pfam" id="PF00001">
    <property type="entry name" value="7tm_1"/>
    <property type="match status" value="1"/>
</dbReference>
<evidence type="ECO:0000256" key="7">
    <source>
        <dbReference type="ARBA" id="ARBA00023157"/>
    </source>
</evidence>
<dbReference type="PANTHER" id="PTHR24248:SF125">
    <property type="entry name" value="DOPAMINE D2-LIKE RECEPTOR"/>
    <property type="match status" value="1"/>
</dbReference>
<keyword evidence="8" id="KW-0675">Receptor</keyword>
<keyword evidence="6 11" id="KW-0472">Membrane</keyword>
<evidence type="ECO:0000313" key="13">
    <source>
        <dbReference type="EMBL" id="VDD97682.1"/>
    </source>
</evidence>
<dbReference type="GO" id="GO:0005886">
    <property type="term" value="C:plasma membrane"/>
    <property type="evidence" value="ECO:0007669"/>
    <property type="project" value="UniProtKB-SubCell"/>
</dbReference>
<keyword evidence="4 11" id="KW-1133">Transmembrane helix</keyword>
<evidence type="ECO:0000256" key="9">
    <source>
        <dbReference type="ARBA" id="ARBA00023224"/>
    </source>
</evidence>
<protein>
    <recommendedName>
        <fullName evidence="12">G-protein coupled receptors family 1 profile domain-containing protein</fullName>
    </recommendedName>
</protein>
<dbReference type="InterPro" id="IPR017452">
    <property type="entry name" value="GPCR_Rhodpsn_7TM"/>
</dbReference>
<name>A0A3P6IC49_ENTVE</name>
<evidence type="ECO:0000256" key="3">
    <source>
        <dbReference type="ARBA" id="ARBA00022692"/>
    </source>
</evidence>
<keyword evidence="2" id="KW-1003">Cell membrane</keyword>
<feature type="transmembrane region" description="Helical" evidence="11">
    <location>
        <begin position="196"/>
        <end position="218"/>
    </location>
</feature>
<dbReference type="GO" id="GO:0045202">
    <property type="term" value="C:synapse"/>
    <property type="evidence" value="ECO:0007669"/>
    <property type="project" value="GOC"/>
</dbReference>
<evidence type="ECO:0000256" key="5">
    <source>
        <dbReference type="ARBA" id="ARBA00023040"/>
    </source>
</evidence>
<dbReference type="PANTHER" id="PTHR24248">
    <property type="entry name" value="ADRENERGIC RECEPTOR-RELATED G-PROTEIN COUPLED RECEPTOR"/>
    <property type="match status" value="1"/>
</dbReference>
<evidence type="ECO:0000256" key="11">
    <source>
        <dbReference type="SAM" id="Phobius"/>
    </source>
</evidence>
<dbReference type="Proteomes" id="UP000274131">
    <property type="component" value="Unassembled WGS sequence"/>
</dbReference>
<comment type="subcellular location">
    <subcellularLocation>
        <location evidence="1">Cell membrane</location>
        <topology evidence="1">Multi-pass membrane protein</topology>
    </subcellularLocation>
</comment>
<evidence type="ECO:0000256" key="4">
    <source>
        <dbReference type="ARBA" id="ARBA00022989"/>
    </source>
</evidence>
<evidence type="ECO:0000256" key="2">
    <source>
        <dbReference type="ARBA" id="ARBA00022475"/>
    </source>
</evidence>
<evidence type="ECO:0000259" key="12">
    <source>
        <dbReference type="PROSITE" id="PS50262"/>
    </source>
</evidence>
<evidence type="ECO:0000313" key="14">
    <source>
        <dbReference type="Proteomes" id="UP000274131"/>
    </source>
</evidence>
<evidence type="ECO:0000256" key="1">
    <source>
        <dbReference type="ARBA" id="ARBA00004651"/>
    </source>
</evidence>
<dbReference type="STRING" id="51028.A0A3P6IC49"/>
<dbReference type="EMBL" id="UXUI01014605">
    <property type="protein sequence ID" value="VDD97682.1"/>
    <property type="molecule type" value="Genomic_DNA"/>
</dbReference>
<keyword evidence="3 11" id="KW-0812">Transmembrane</keyword>
<keyword evidence="7" id="KW-1015">Disulfide bond</keyword>
<keyword evidence="9" id="KW-0807">Transducer</keyword>
<feature type="compositionally biased region" description="Basic and acidic residues" evidence="10">
    <location>
        <begin position="64"/>
        <end position="76"/>
    </location>
</feature>
<dbReference type="OrthoDB" id="10010417at2759"/>
<dbReference type="PRINTS" id="PR00237">
    <property type="entry name" value="GPCRRHODOPSN"/>
</dbReference>
<keyword evidence="14" id="KW-1185">Reference proteome</keyword>
<sequence length="241" mass="27044">MSVHRVRDSDNDDTNTVSTIIVPHSQFYRFCSALARKTVLKQSDSEVTRDSNGNTVSSVQSSSMDERRSSNADKTLHKSNSCGDLPSCSGEITSEAKTKTDNTSEIVSAGVSKKSNSTSISTILKARLIRRGVSNRKLNAKRKSSKMQRKERRATKTLGVVVGVFLLCWVPFFTMNILNAVCILLKVDACVVNFDVFFYCTWIGYMNSFMNPIIYTIFNAEFRRAFKLMTDLHIFVSLETD</sequence>